<reference evidence="2 3" key="1">
    <citation type="submission" date="2020-08" db="EMBL/GenBank/DDBJ databases">
        <title>Sequencing the genomes of 1000 actinobacteria strains.</title>
        <authorList>
            <person name="Klenk H.-P."/>
        </authorList>
    </citation>
    <scope>NUCLEOTIDE SEQUENCE [LARGE SCALE GENOMIC DNA]</scope>
    <source>
        <strain evidence="2 3">DSM 43150</strain>
    </source>
</reference>
<evidence type="ECO:0000313" key="4">
    <source>
        <dbReference type="Proteomes" id="UP000631312"/>
    </source>
</evidence>
<evidence type="ECO:0000313" key="3">
    <source>
        <dbReference type="Proteomes" id="UP000590511"/>
    </source>
</evidence>
<gene>
    <name evidence="1" type="ORF">Alo02nite_91020</name>
    <name evidence="2" type="ORF">BJ964_009571</name>
</gene>
<keyword evidence="4" id="KW-1185">Reference proteome</keyword>
<dbReference type="AlphaFoldDB" id="A0A7W7HRD4"/>
<accession>A0A7W7HRD4</accession>
<reference evidence="1 4" key="2">
    <citation type="submission" date="2021-01" db="EMBL/GenBank/DDBJ databases">
        <title>Whole genome shotgun sequence of Actinoplanes lobatus NBRC 12513.</title>
        <authorList>
            <person name="Komaki H."/>
            <person name="Tamura T."/>
        </authorList>
    </citation>
    <scope>NUCLEOTIDE SEQUENCE [LARGE SCALE GENOMIC DNA]</scope>
    <source>
        <strain evidence="1 4">NBRC 12513</strain>
    </source>
</reference>
<organism evidence="2 3">
    <name type="scientific">Actinoplanes lobatus</name>
    <dbReference type="NCBI Taxonomy" id="113568"/>
    <lineage>
        <taxon>Bacteria</taxon>
        <taxon>Bacillati</taxon>
        <taxon>Actinomycetota</taxon>
        <taxon>Actinomycetes</taxon>
        <taxon>Micromonosporales</taxon>
        <taxon>Micromonosporaceae</taxon>
        <taxon>Actinoplanes</taxon>
    </lineage>
</organism>
<name>A0A7W7HRD4_9ACTN</name>
<dbReference type="RefSeq" id="WP_188127606.1">
    <property type="nucleotide sequence ID" value="NZ_BOMP01000192.1"/>
</dbReference>
<dbReference type="Proteomes" id="UP000631312">
    <property type="component" value="Unassembled WGS sequence"/>
</dbReference>
<sequence length="169" mass="17383">MATNLKTIVTVMIDAIYKNVLDLGTPTDSFLKKLKIELSDGTGANSADRMFHDQRTIAASASEDLDLAGVLAGPFGNTLTFVELRAVMITASGANTNNVRVTRPASNGVPLFLAASDGIDIPPGGCFLWTCPADGKVSVTAGTGDLLTVANSSSGTSVTYDVVIIGTSA</sequence>
<dbReference type="EMBL" id="JACHNC010000002">
    <property type="protein sequence ID" value="MBB4755300.1"/>
    <property type="molecule type" value="Genomic_DNA"/>
</dbReference>
<dbReference type="Proteomes" id="UP000590511">
    <property type="component" value="Unassembled WGS sequence"/>
</dbReference>
<proteinExistence type="predicted"/>
<dbReference type="EMBL" id="BOMP01000192">
    <property type="protein sequence ID" value="GIE46204.1"/>
    <property type="molecule type" value="Genomic_DNA"/>
</dbReference>
<evidence type="ECO:0000313" key="2">
    <source>
        <dbReference type="EMBL" id="MBB4755300.1"/>
    </source>
</evidence>
<protein>
    <submittedName>
        <fullName evidence="2">Uncharacterized protein</fullName>
    </submittedName>
</protein>
<comment type="caution">
    <text evidence="2">The sequence shown here is derived from an EMBL/GenBank/DDBJ whole genome shotgun (WGS) entry which is preliminary data.</text>
</comment>
<evidence type="ECO:0000313" key="1">
    <source>
        <dbReference type="EMBL" id="GIE46204.1"/>
    </source>
</evidence>